<accession>B2FRH8</accession>
<dbReference type="AlphaFoldDB" id="B2FRH8"/>
<organism evidence="2 3">
    <name type="scientific">Stenotrophomonas maltophilia (strain K279a)</name>
    <dbReference type="NCBI Taxonomy" id="522373"/>
    <lineage>
        <taxon>Bacteria</taxon>
        <taxon>Pseudomonadati</taxon>
        <taxon>Pseudomonadota</taxon>
        <taxon>Gammaproteobacteria</taxon>
        <taxon>Lysobacterales</taxon>
        <taxon>Lysobacteraceae</taxon>
        <taxon>Stenotrophomonas</taxon>
        <taxon>Stenotrophomonas maltophilia group</taxon>
    </lineage>
</organism>
<keyword evidence="1 2" id="KW-0812">Transmembrane</keyword>
<sequence>MNKNLPFKLFKGLLLLAAVAALYVALCVVAPKLAMGLFALAVITAPWWYGAVRRAGR</sequence>
<keyword evidence="1" id="KW-0472">Membrane</keyword>
<feature type="transmembrane region" description="Helical" evidence="1">
    <location>
        <begin position="37"/>
        <end position="52"/>
    </location>
</feature>
<name>B2FRH8_STRMK</name>
<dbReference type="EMBL" id="AM743169">
    <property type="protein sequence ID" value="CAQ45880.1"/>
    <property type="molecule type" value="Genomic_DNA"/>
</dbReference>
<dbReference type="EnsemblBacteria" id="CAQ45880">
    <property type="protein sequence ID" value="CAQ45880"/>
    <property type="gene ID" value="Smlt2391"/>
</dbReference>
<dbReference type="HOGENOM" id="CLU_2994775_0_0_6"/>
<gene>
    <name evidence="2" type="ordered locus">Smlt2391</name>
</gene>
<reference evidence="2 3" key="1">
    <citation type="journal article" date="2008" name="Genome Biol.">
        <title>The complete genome, comparative and functional analysis of Stenotrophomonas maltophilia reveals an organism heavily shielded by drug resistance determinants.</title>
        <authorList>
            <person name="Crossman L.C."/>
            <person name="Gould V.C."/>
            <person name="Dow J.M."/>
            <person name="Vernikos G.S."/>
            <person name="Okazaki A."/>
            <person name="Sebaihia M."/>
            <person name="Saunders D."/>
            <person name="Arrowsmith C."/>
            <person name="Carver T."/>
            <person name="Peters N."/>
            <person name="Adlem E."/>
            <person name="Kerhornou A."/>
            <person name="Lord A."/>
            <person name="Murphy L."/>
            <person name="Seeger K."/>
            <person name="Squares R."/>
            <person name="Rutter S."/>
            <person name="Quail M.A."/>
            <person name="Rajandream M.A."/>
            <person name="Harris D."/>
            <person name="Churcher C."/>
            <person name="Bentley S.D."/>
            <person name="Parkhill J."/>
            <person name="Thomson N.R."/>
            <person name="Avison M.B."/>
        </authorList>
    </citation>
    <scope>NUCLEOTIDE SEQUENCE [LARGE SCALE GENOMIC DNA]</scope>
    <source>
        <strain evidence="2 3">K279a</strain>
    </source>
</reference>
<keyword evidence="3" id="KW-1185">Reference proteome</keyword>
<protein>
    <submittedName>
        <fullName evidence="2">Transmembrane protein</fullName>
    </submittedName>
</protein>
<dbReference type="KEGG" id="sml:Smlt2391"/>
<keyword evidence="1" id="KW-1133">Transmembrane helix</keyword>
<dbReference type="Proteomes" id="UP000008840">
    <property type="component" value="Chromosome"/>
</dbReference>
<proteinExistence type="predicted"/>
<evidence type="ECO:0000313" key="3">
    <source>
        <dbReference type="Proteomes" id="UP000008840"/>
    </source>
</evidence>
<evidence type="ECO:0000313" key="2">
    <source>
        <dbReference type="EMBL" id="CAQ45880.1"/>
    </source>
</evidence>
<evidence type="ECO:0000256" key="1">
    <source>
        <dbReference type="SAM" id="Phobius"/>
    </source>
</evidence>